<gene>
    <name evidence="1" type="ORF">SAMN04488121_101552</name>
</gene>
<evidence type="ECO:0000313" key="1">
    <source>
        <dbReference type="EMBL" id="SDF02269.1"/>
    </source>
</evidence>
<dbReference type="STRING" id="104663.SAMN04488121_101552"/>
<reference evidence="1 2" key="1">
    <citation type="submission" date="2016-10" db="EMBL/GenBank/DDBJ databases">
        <authorList>
            <person name="de Groot N.N."/>
        </authorList>
    </citation>
    <scope>NUCLEOTIDE SEQUENCE [LARGE SCALE GENOMIC DNA]</scope>
    <source>
        <strain evidence="1 2">DSM 527</strain>
    </source>
</reference>
<dbReference type="AlphaFoldDB" id="A0A1G7HQH7"/>
<dbReference type="PROSITE" id="PS51257">
    <property type="entry name" value="PROKAR_LIPOPROTEIN"/>
    <property type="match status" value="1"/>
</dbReference>
<proteinExistence type="predicted"/>
<dbReference type="OrthoDB" id="639853at2"/>
<dbReference type="EMBL" id="FNBN01000001">
    <property type="protein sequence ID" value="SDF02269.1"/>
    <property type="molecule type" value="Genomic_DNA"/>
</dbReference>
<dbReference type="RefSeq" id="WP_089828696.1">
    <property type="nucleotide sequence ID" value="NZ_FNBN01000001.1"/>
</dbReference>
<organism evidence="1 2">
    <name type="scientific">Chitinophaga filiformis</name>
    <name type="common">Myxococcus filiformis</name>
    <name type="synonym">Flexibacter filiformis</name>
    <dbReference type="NCBI Taxonomy" id="104663"/>
    <lineage>
        <taxon>Bacteria</taxon>
        <taxon>Pseudomonadati</taxon>
        <taxon>Bacteroidota</taxon>
        <taxon>Chitinophagia</taxon>
        <taxon>Chitinophagales</taxon>
        <taxon>Chitinophagaceae</taxon>
        <taxon>Chitinophaga</taxon>
    </lineage>
</organism>
<name>A0A1G7HQH7_CHIFI</name>
<evidence type="ECO:0000313" key="2">
    <source>
        <dbReference type="Proteomes" id="UP000199045"/>
    </source>
</evidence>
<accession>A0A1G7HQH7</accession>
<protein>
    <submittedName>
        <fullName evidence="1">Uncharacterized protein</fullName>
    </submittedName>
</protein>
<sequence>MRKHLLFTGVAAIAALSLFSCKKDQQATPQSSIGSTTETGARLDGTDELDAILKDLSPDTYLLAFEGLPANNYITKARYGSLSEETQFFGPGGRPPFPELAKIGYEKIPFRKIWIKTCPTMIPILDVASRAAALAQKVDPKQFFDLGVFEVGKGQQLLATKSFLAAGARLVPDAVDQKVIGQATLSKFRLSIPAGTLPYFTRGFYGTADITQVPTAGARLTIYTGLKWEDILRKRFPNLIGCFDPEILKDIRANFARLDTRFEKLNVEEVAGGAVIGF</sequence>
<dbReference type="Proteomes" id="UP000199045">
    <property type="component" value="Unassembled WGS sequence"/>
</dbReference>